<feature type="transmembrane region" description="Helical" evidence="6">
    <location>
        <begin position="46"/>
        <end position="66"/>
    </location>
</feature>
<gene>
    <name evidence="7" type="ORF">JOC48_001878</name>
</gene>
<evidence type="ECO:0000256" key="6">
    <source>
        <dbReference type="SAM" id="Phobius"/>
    </source>
</evidence>
<accession>A0ABS2MZS2</accession>
<evidence type="ECO:0000313" key="8">
    <source>
        <dbReference type="Proteomes" id="UP001296943"/>
    </source>
</evidence>
<dbReference type="CDD" id="cd13128">
    <property type="entry name" value="MATE_Wzx_like"/>
    <property type="match status" value="1"/>
</dbReference>
<feature type="transmembrane region" description="Helical" evidence="6">
    <location>
        <begin position="420"/>
        <end position="439"/>
    </location>
</feature>
<feature type="transmembrane region" description="Helical" evidence="6">
    <location>
        <begin position="93"/>
        <end position="115"/>
    </location>
</feature>
<protein>
    <submittedName>
        <fullName evidence="7">O-antigen/teichoic acid export membrane protein</fullName>
    </submittedName>
</protein>
<dbReference type="Proteomes" id="UP001296943">
    <property type="component" value="Unassembled WGS sequence"/>
</dbReference>
<dbReference type="InterPro" id="IPR002797">
    <property type="entry name" value="Polysacc_synth"/>
</dbReference>
<evidence type="ECO:0000313" key="7">
    <source>
        <dbReference type="EMBL" id="MBM7571382.1"/>
    </source>
</evidence>
<evidence type="ECO:0000256" key="5">
    <source>
        <dbReference type="ARBA" id="ARBA00023136"/>
    </source>
</evidence>
<proteinExistence type="predicted"/>
<evidence type="ECO:0000256" key="3">
    <source>
        <dbReference type="ARBA" id="ARBA00022692"/>
    </source>
</evidence>
<keyword evidence="5 6" id="KW-0472">Membrane</keyword>
<dbReference type="Pfam" id="PF01943">
    <property type="entry name" value="Polysacc_synt"/>
    <property type="match status" value="1"/>
</dbReference>
<feature type="transmembrane region" description="Helical" evidence="6">
    <location>
        <begin position="158"/>
        <end position="177"/>
    </location>
</feature>
<dbReference type="InterPro" id="IPR050833">
    <property type="entry name" value="Poly_Biosynth_Transport"/>
</dbReference>
<dbReference type="PANTHER" id="PTHR30250:SF11">
    <property type="entry name" value="O-ANTIGEN TRANSPORTER-RELATED"/>
    <property type="match status" value="1"/>
</dbReference>
<organism evidence="7 8">
    <name type="scientific">Aquibacillus albus</name>
    <dbReference type="NCBI Taxonomy" id="1168171"/>
    <lineage>
        <taxon>Bacteria</taxon>
        <taxon>Bacillati</taxon>
        <taxon>Bacillota</taxon>
        <taxon>Bacilli</taxon>
        <taxon>Bacillales</taxon>
        <taxon>Bacillaceae</taxon>
        <taxon>Aquibacillus</taxon>
    </lineage>
</organism>
<feature type="transmembrane region" description="Helical" evidence="6">
    <location>
        <begin position="20"/>
        <end position="40"/>
    </location>
</feature>
<sequence length="443" mass="49579">MRILFAKTPDIFKGSAISFFLKVTSFILGYILHFLIAKIYGASSVGIYSIIQTLINIFVVLSVMGLDTTSLRLISQYKDGFNTNVSGYYYKRITIFILFSSSVVTSLVLAISPVIKESFFGDINSYIPIIVVAIAIPFMSLLKVTSESFKGFNKVKSASLFIFVLVPLFNIIFIVILDLINSNGYLMPLITYLCSLIISSLLCFYFLLKYLYRTRTESKTVKNVSYRSLLKISLPMLVTSSMLLIMSWTDILMIGYFMNTNDVGIYSIAVKVATITSFTLTAVNTISAPKFSELFWKKEIIGLKKIVETSSKLIFLSSTPILFFIFFFSKDILSLFGKEFIGGWFVLIILGMGQFINSITGSVGYLLNMTGNQKVYRNIAITSALCNILLNFILIPLFGLMGAAIATAFSTALLNIGSTIQVKRIFGWWTIYIPFINLIKKAL</sequence>
<dbReference type="RefSeq" id="WP_204498933.1">
    <property type="nucleotide sequence ID" value="NZ_JAFBDR010000008.1"/>
</dbReference>
<comment type="caution">
    <text evidence="7">The sequence shown here is derived from an EMBL/GenBank/DDBJ whole genome shotgun (WGS) entry which is preliminary data.</text>
</comment>
<feature type="transmembrane region" description="Helical" evidence="6">
    <location>
        <begin position="127"/>
        <end position="146"/>
    </location>
</feature>
<feature type="transmembrane region" description="Helical" evidence="6">
    <location>
        <begin position="341"/>
        <end position="367"/>
    </location>
</feature>
<name>A0ABS2MZS2_9BACI</name>
<feature type="transmembrane region" description="Helical" evidence="6">
    <location>
        <begin position="309"/>
        <end position="329"/>
    </location>
</feature>
<comment type="subcellular location">
    <subcellularLocation>
        <location evidence="1">Cell membrane</location>
        <topology evidence="1">Multi-pass membrane protein</topology>
    </subcellularLocation>
</comment>
<feature type="transmembrane region" description="Helical" evidence="6">
    <location>
        <begin position="189"/>
        <end position="208"/>
    </location>
</feature>
<feature type="transmembrane region" description="Helical" evidence="6">
    <location>
        <begin position="263"/>
        <end position="288"/>
    </location>
</feature>
<keyword evidence="3 6" id="KW-0812">Transmembrane</keyword>
<dbReference type="PANTHER" id="PTHR30250">
    <property type="entry name" value="PST FAMILY PREDICTED COLANIC ACID TRANSPORTER"/>
    <property type="match status" value="1"/>
</dbReference>
<feature type="transmembrane region" description="Helical" evidence="6">
    <location>
        <begin position="229"/>
        <end position="257"/>
    </location>
</feature>
<keyword evidence="4 6" id="KW-1133">Transmembrane helix</keyword>
<keyword evidence="8" id="KW-1185">Reference proteome</keyword>
<evidence type="ECO:0000256" key="1">
    <source>
        <dbReference type="ARBA" id="ARBA00004651"/>
    </source>
</evidence>
<keyword evidence="2" id="KW-1003">Cell membrane</keyword>
<dbReference type="EMBL" id="JAFBDR010000008">
    <property type="protein sequence ID" value="MBM7571382.1"/>
    <property type="molecule type" value="Genomic_DNA"/>
</dbReference>
<evidence type="ECO:0000256" key="4">
    <source>
        <dbReference type="ARBA" id="ARBA00022989"/>
    </source>
</evidence>
<evidence type="ECO:0000256" key="2">
    <source>
        <dbReference type="ARBA" id="ARBA00022475"/>
    </source>
</evidence>
<feature type="transmembrane region" description="Helical" evidence="6">
    <location>
        <begin position="388"/>
        <end position="414"/>
    </location>
</feature>
<reference evidence="7 8" key="1">
    <citation type="submission" date="2021-01" db="EMBL/GenBank/DDBJ databases">
        <title>Genomic Encyclopedia of Type Strains, Phase IV (KMG-IV): sequencing the most valuable type-strain genomes for metagenomic binning, comparative biology and taxonomic classification.</title>
        <authorList>
            <person name="Goeker M."/>
        </authorList>
    </citation>
    <scope>NUCLEOTIDE SEQUENCE [LARGE SCALE GENOMIC DNA]</scope>
    <source>
        <strain evidence="7 8">DSM 23711</strain>
    </source>
</reference>